<accession>A0A0C2IY35</accession>
<dbReference type="AlphaFoldDB" id="A0A0C2IY35"/>
<dbReference type="GO" id="GO:0015074">
    <property type="term" value="P:DNA integration"/>
    <property type="evidence" value="ECO:0007669"/>
    <property type="project" value="InterPro"/>
</dbReference>
<dbReference type="Gene3D" id="3.30.420.10">
    <property type="entry name" value="Ribonuclease H-like superfamily/Ribonuclease H"/>
    <property type="match status" value="1"/>
</dbReference>
<dbReference type="Pfam" id="PF00665">
    <property type="entry name" value="rve"/>
    <property type="match status" value="1"/>
</dbReference>
<dbReference type="InterPro" id="IPR012337">
    <property type="entry name" value="RNaseH-like_sf"/>
</dbReference>
<comment type="caution">
    <text evidence="2">The sequence shown here is derived from an EMBL/GenBank/DDBJ whole genome shotgun (WGS) entry which is preliminary data.</text>
</comment>
<dbReference type="EMBL" id="JWZT01002090">
    <property type="protein sequence ID" value="KII70334.1"/>
    <property type="molecule type" value="Genomic_DNA"/>
</dbReference>
<organism evidence="2 3">
    <name type="scientific">Thelohanellus kitauei</name>
    <name type="common">Myxosporean</name>
    <dbReference type="NCBI Taxonomy" id="669202"/>
    <lineage>
        <taxon>Eukaryota</taxon>
        <taxon>Metazoa</taxon>
        <taxon>Cnidaria</taxon>
        <taxon>Myxozoa</taxon>
        <taxon>Myxosporea</taxon>
        <taxon>Bivalvulida</taxon>
        <taxon>Platysporina</taxon>
        <taxon>Myxobolidae</taxon>
        <taxon>Thelohanellus</taxon>
    </lineage>
</organism>
<protein>
    <submittedName>
        <fullName evidence="2">Pol polyprotein</fullName>
    </submittedName>
</protein>
<dbReference type="GO" id="GO:0003676">
    <property type="term" value="F:nucleic acid binding"/>
    <property type="evidence" value="ECO:0007669"/>
    <property type="project" value="InterPro"/>
</dbReference>
<dbReference type="SUPFAM" id="SSF53098">
    <property type="entry name" value="Ribonuclease H-like"/>
    <property type="match status" value="1"/>
</dbReference>
<dbReference type="Proteomes" id="UP000031668">
    <property type="component" value="Unassembled WGS sequence"/>
</dbReference>
<dbReference type="OMA" id="ISHWIAR"/>
<keyword evidence="3" id="KW-1185">Reference proteome</keyword>
<reference evidence="2 3" key="1">
    <citation type="journal article" date="2014" name="Genome Biol. Evol.">
        <title>The genome of the myxosporean Thelohanellus kitauei shows adaptations to nutrient acquisition within its fish host.</title>
        <authorList>
            <person name="Yang Y."/>
            <person name="Xiong J."/>
            <person name="Zhou Z."/>
            <person name="Huo F."/>
            <person name="Miao W."/>
            <person name="Ran C."/>
            <person name="Liu Y."/>
            <person name="Zhang J."/>
            <person name="Feng J."/>
            <person name="Wang M."/>
            <person name="Wang M."/>
            <person name="Wang L."/>
            <person name="Yao B."/>
        </authorList>
    </citation>
    <scope>NUCLEOTIDE SEQUENCE [LARGE SCALE GENOMIC DNA]</scope>
    <source>
        <strain evidence="2">Wuqing</strain>
    </source>
</reference>
<dbReference type="PANTHER" id="PTHR38681:SF1">
    <property type="entry name" value="RETROVIRUS-RELATED POL POLYPROTEIN FROM TRANSPOSON 412-LIKE PROTEIN"/>
    <property type="match status" value="1"/>
</dbReference>
<dbReference type="InterPro" id="IPR001584">
    <property type="entry name" value="Integrase_cat-core"/>
</dbReference>
<sequence length="312" mass="35441">MHINIDLVGPLSTSKGFSHLLTIVDRFTRWPETIPIGDTSSSECSWVIISHWIARFGVPMPITTDREPQFTSDLSNQLDKILGYHVHRTTAYHPQTNGLVERFHRHLNTTLYSRLVGPSLVEEISWLLLGIRTTSKEDLKASSTELLYGSAISVNQQEISPQILLDQLRTKVKNLYPMSPCYHGNTPKLYLSKDIYLSRFVFVRRDAYIKALTPPYNGPYLVLVYRPKSFKIQIGEKTETVSIDRLKVAHINEDNRDPMHKPRHRTLSHNVTLLVISKQNDTCLLPKFVNGNVGAEDGSVATGHAHLRYTAD</sequence>
<name>A0A0C2IY35_THEKT</name>
<dbReference type="OrthoDB" id="10056584at2759"/>
<proteinExistence type="predicted"/>
<dbReference type="PROSITE" id="PS50994">
    <property type="entry name" value="INTEGRASE"/>
    <property type="match status" value="1"/>
</dbReference>
<dbReference type="InterPro" id="IPR036397">
    <property type="entry name" value="RNaseH_sf"/>
</dbReference>
<feature type="domain" description="Integrase catalytic" evidence="1">
    <location>
        <begin position="1"/>
        <end position="169"/>
    </location>
</feature>
<evidence type="ECO:0000259" key="1">
    <source>
        <dbReference type="PROSITE" id="PS50994"/>
    </source>
</evidence>
<evidence type="ECO:0000313" key="2">
    <source>
        <dbReference type="EMBL" id="KII70334.1"/>
    </source>
</evidence>
<gene>
    <name evidence="2" type="ORF">RF11_07139</name>
</gene>
<dbReference type="PANTHER" id="PTHR38681">
    <property type="entry name" value="RETROVIRUS-RELATED POL POLYPROTEIN FROM TRANSPOSON 412-LIKE PROTEIN-RELATED"/>
    <property type="match status" value="1"/>
</dbReference>
<evidence type="ECO:0000313" key="3">
    <source>
        <dbReference type="Proteomes" id="UP000031668"/>
    </source>
</evidence>